<sequence length="151" mass="16850">MTPPATPPQNASDSTMLCHFMGKKSTGDFPYIYDERNESPFSSLSDNIKQLGDYLQWEETFKQFLKLLDGNENRSSQVLRDELPFSAKNAWEAEDNSSLKDVTGANSGPQVQQLSTITCCATGGSSMGRSALSSPCPTFREWRIRQKKKVN</sequence>
<dbReference type="InParanoid" id="A0A803T0N9"/>
<name>A0A803T0N9_ANOCA</name>
<dbReference type="Ensembl" id="ENSACAT00000032967.2">
    <property type="protein sequence ID" value="ENSACAP00000028779.1"/>
    <property type="gene ID" value="ENSACAG00000031890.2"/>
</dbReference>
<dbReference type="GeneTree" id="ENSGT00960000189477"/>
<reference evidence="1" key="1">
    <citation type="submission" date="2009-12" db="EMBL/GenBank/DDBJ databases">
        <title>The Genome Sequence of Anolis carolinensis (Green Anole Lizard).</title>
        <authorList>
            <consortium name="The Genome Sequencing Platform"/>
            <person name="Di Palma F."/>
            <person name="Alfoldi J."/>
            <person name="Heiman D."/>
            <person name="Young S."/>
            <person name="Grabherr M."/>
            <person name="Johnson J."/>
            <person name="Lander E.S."/>
            <person name="Lindblad-Toh K."/>
        </authorList>
    </citation>
    <scope>NUCLEOTIDE SEQUENCE [LARGE SCALE GENOMIC DNA]</scope>
    <source>
        <strain evidence="1">JBL SC #1</strain>
    </source>
</reference>
<organism evidence="1 2">
    <name type="scientific">Anolis carolinensis</name>
    <name type="common">Green anole</name>
    <name type="synonym">American chameleon</name>
    <dbReference type="NCBI Taxonomy" id="28377"/>
    <lineage>
        <taxon>Eukaryota</taxon>
        <taxon>Metazoa</taxon>
        <taxon>Chordata</taxon>
        <taxon>Craniata</taxon>
        <taxon>Vertebrata</taxon>
        <taxon>Euteleostomi</taxon>
        <taxon>Lepidosauria</taxon>
        <taxon>Squamata</taxon>
        <taxon>Bifurcata</taxon>
        <taxon>Unidentata</taxon>
        <taxon>Episquamata</taxon>
        <taxon>Toxicofera</taxon>
        <taxon>Iguania</taxon>
        <taxon>Dactyloidae</taxon>
        <taxon>Anolis</taxon>
    </lineage>
</organism>
<protein>
    <recommendedName>
        <fullName evidence="3">Gastrin-releasing peptide</fullName>
    </recommendedName>
</protein>
<proteinExistence type="predicted"/>
<dbReference type="Proteomes" id="UP000001646">
    <property type="component" value="Unplaced"/>
</dbReference>
<reference evidence="1" key="3">
    <citation type="submission" date="2025-09" db="UniProtKB">
        <authorList>
            <consortium name="Ensembl"/>
        </authorList>
    </citation>
    <scope>IDENTIFICATION</scope>
</reference>
<evidence type="ECO:0008006" key="3">
    <source>
        <dbReference type="Google" id="ProtNLM"/>
    </source>
</evidence>
<reference evidence="1" key="2">
    <citation type="submission" date="2025-08" db="UniProtKB">
        <authorList>
            <consortium name="Ensembl"/>
        </authorList>
    </citation>
    <scope>IDENTIFICATION</scope>
</reference>
<dbReference type="AlphaFoldDB" id="A0A803T0N9"/>
<dbReference type="Bgee" id="ENSACAG00000031890">
    <property type="expression patterns" value="Expressed in dewlap and 7 other cell types or tissues"/>
</dbReference>
<keyword evidence="2" id="KW-1185">Reference proteome</keyword>
<evidence type="ECO:0000313" key="2">
    <source>
        <dbReference type="Proteomes" id="UP000001646"/>
    </source>
</evidence>
<evidence type="ECO:0000313" key="1">
    <source>
        <dbReference type="Ensembl" id="ENSACAP00000028779.1"/>
    </source>
</evidence>
<accession>A0A803T0N9</accession>